<dbReference type="Pfam" id="PF24936">
    <property type="entry name" value="DUF7753"/>
    <property type="match status" value="1"/>
</dbReference>
<name>A0A914WBG2_9BILA</name>
<reference evidence="5" key="1">
    <citation type="submission" date="2022-11" db="UniProtKB">
        <authorList>
            <consortium name="WormBaseParasite"/>
        </authorList>
    </citation>
    <scope>IDENTIFICATION</scope>
</reference>
<evidence type="ECO:0000313" key="4">
    <source>
        <dbReference type="Proteomes" id="UP000887566"/>
    </source>
</evidence>
<dbReference type="InterPro" id="IPR036846">
    <property type="entry name" value="GM2-AP_sf"/>
</dbReference>
<dbReference type="Proteomes" id="UP000887566">
    <property type="component" value="Unplaced"/>
</dbReference>
<keyword evidence="1 2" id="KW-0732">Signal</keyword>
<feature type="chain" id="PRO_5037066847" description="DUF7753 domain-containing protein" evidence="2">
    <location>
        <begin position="19"/>
        <end position="356"/>
    </location>
</feature>
<protein>
    <recommendedName>
        <fullName evidence="3">DUF7753 domain-containing protein</fullName>
    </recommendedName>
</protein>
<sequence length="356" mass="40615">MRSASVVALSCLFGVVLSQQPLNCNILDPACRARYRQNTGSSRPNPTANARCDYKDIWLIPGKADDSCTRPGAKRVLEIDTSTVVIKPDVVKLPGCFTVEINNVHVLDNPEALGNSFFGKAEYQWWNLKEFSDLKCQNASNDGCGGYGNNCYYCDVCESLTELESKGMRGEAAKLASQFKGINCPQRPGFYSFRKEFCFNDWSAFDEDGDCKFDFFQSSEKLRDYKSALASLQQIGFGTVVAKFKLAYNATGNVLSKRANKERQIEQTVLAELEERRRTWDVNNGQFEKFRDWYIEYRKNLWHKDDYLPWLLYENEVACLRVTFDVCDHQPTPVQVPFGARSTYNGPKYTCNPLFR</sequence>
<evidence type="ECO:0000256" key="2">
    <source>
        <dbReference type="SAM" id="SignalP"/>
    </source>
</evidence>
<feature type="domain" description="DUF7753" evidence="3">
    <location>
        <begin position="254"/>
        <end position="315"/>
    </location>
</feature>
<keyword evidence="4" id="KW-1185">Reference proteome</keyword>
<evidence type="ECO:0000313" key="5">
    <source>
        <dbReference type="WBParaSite" id="PSAMB.scaffold3689size17245.g22242.t1"/>
    </source>
</evidence>
<dbReference type="AlphaFoldDB" id="A0A914WBG2"/>
<feature type="signal peptide" evidence="2">
    <location>
        <begin position="1"/>
        <end position="18"/>
    </location>
</feature>
<dbReference type="InterPro" id="IPR056655">
    <property type="entry name" value="DUF7753"/>
</dbReference>
<evidence type="ECO:0000256" key="1">
    <source>
        <dbReference type="ARBA" id="ARBA00022729"/>
    </source>
</evidence>
<dbReference type="SUPFAM" id="SSF63707">
    <property type="entry name" value="Ganglioside M2 (gm2) activator"/>
    <property type="match status" value="1"/>
</dbReference>
<organism evidence="4 5">
    <name type="scientific">Plectus sambesii</name>
    <dbReference type="NCBI Taxonomy" id="2011161"/>
    <lineage>
        <taxon>Eukaryota</taxon>
        <taxon>Metazoa</taxon>
        <taxon>Ecdysozoa</taxon>
        <taxon>Nematoda</taxon>
        <taxon>Chromadorea</taxon>
        <taxon>Plectida</taxon>
        <taxon>Plectina</taxon>
        <taxon>Plectoidea</taxon>
        <taxon>Plectidae</taxon>
        <taxon>Plectus</taxon>
    </lineage>
</organism>
<accession>A0A914WBG2</accession>
<dbReference type="WBParaSite" id="PSAMB.scaffold3689size17245.g22242.t1">
    <property type="protein sequence ID" value="PSAMB.scaffold3689size17245.g22242.t1"/>
    <property type="gene ID" value="PSAMB.scaffold3689size17245.g22242"/>
</dbReference>
<evidence type="ECO:0000259" key="3">
    <source>
        <dbReference type="Pfam" id="PF24936"/>
    </source>
</evidence>
<proteinExistence type="predicted"/>